<dbReference type="InterPro" id="IPR036397">
    <property type="entry name" value="RNaseH_sf"/>
</dbReference>
<dbReference type="GO" id="GO:0003676">
    <property type="term" value="F:nucleic acid binding"/>
    <property type="evidence" value="ECO:0007669"/>
    <property type="project" value="InterPro"/>
</dbReference>
<sequence length="553" mass="63898">MAHKQIPLEALINLRHRLDGLPSRCQERRILIEETAALYGVSTDTLYRTLRNSSRPKSINRSDSGVPRKLSLSEMERYCEVIAAMKIRTSNKKGRHVSTVRAIELLEKFGMETPDGFVQPPKGMLTRSTVNYYLKAWGYDNERMTRQPPAVRFQAEYSNSCWHFDLSPSDLKHVKQPSWVEPGRGNPLLMLYSIVDDRSGVCYQEYHCVYGEDVEAALRFLFNAMTAKTTDGFAFQGIPEMIYTDNGPISKSHVFQNVMDCLRINLVTHMPAGKDGRRVTARSKGKVERPFRTVKEAHETLYHFHEPESDVEANLWLRQYLLHYNDKPHRIEPHSRLEDWLRNIPKSGLRSMCSWERFCTFAREPQRRKVGTDARVSVEGVAYEIEPDLAGETVVLWWGLFDNELYVEFDDQRYGPFYPVDGPIPLHRYRKFKKTKTEERADKIADLAKKLGLPRAALDKNADLQFLVDKYKELTPTVTPFNDPDPYQEFTYPTVLFAKRAISDFLAKPLAKLSPEQLAFIDVLLAETLNKKVIIERVRSYFHSHSCGEQNAH</sequence>
<evidence type="ECO:0000313" key="2">
    <source>
        <dbReference type="EMBL" id="KYC34677.1"/>
    </source>
</evidence>
<dbReference type="Gene3D" id="3.30.420.10">
    <property type="entry name" value="Ribonuclease H-like superfamily/Ribonuclease H"/>
    <property type="match status" value="1"/>
</dbReference>
<dbReference type="SUPFAM" id="SSF53098">
    <property type="entry name" value="Ribonuclease H-like"/>
    <property type="match status" value="1"/>
</dbReference>
<feature type="domain" description="Integrase catalytic" evidence="1">
    <location>
        <begin position="144"/>
        <end position="344"/>
    </location>
</feature>
<protein>
    <submittedName>
        <fullName evidence="2">Integrase</fullName>
    </submittedName>
</protein>
<reference evidence="2 3" key="1">
    <citation type="journal article" date="2013" name="Genome Biol. Evol.">
        <title>Genomes of Stigonematalean cyanobacteria (subsection V) and the evolution of oxygenic photosynthesis from prokaryotes to plastids.</title>
        <authorList>
            <person name="Dagan T."/>
            <person name="Roettger M."/>
            <person name="Stucken K."/>
            <person name="Landan G."/>
            <person name="Koch R."/>
            <person name="Major P."/>
            <person name="Gould S.B."/>
            <person name="Goremykin V.V."/>
            <person name="Rippka R."/>
            <person name="Tandeau de Marsac N."/>
            <person name="Gugger M."/>
            <person name="Lockhart P.J."/>
            <person name="Allen J.F."/>
            <person name="Brune I."/>
            <person name="Maus I."/>
            <person name="Puhler A."/>
            <person name="Martin W.F."/>
        </authorList>
    </citation>
    <scope>NUCLEOTIDE SEQUENCE [LARGE SCALE GENOMIC DNA]</scope>
    <source>
        <strain evidence="2 3">PCC 7110</strain>
    </source>
</reference>
<comment type="caution">
    <text evidence="2">The sequence shown here is derived from an EMBL/GenBank/DDBJ whole genome shotgun (WGS) entry which is preliminary data.</text>
</comment>
<dbReference type="AlphaFoldDB" id="A0A139WQG5"/>
<organism evidence="2 3">
    <name type="scientific">Scytonema hofmannii PCC 7110</name>
    <dbReference type="NCBI Taxonomy" id="128403"/>
    <lineage>
        <taxon>Bacteria</taxon>
        <taxon>Bacillati</taxon>
        <taxon>Cyanobacteriota</taxon>
        <taxon>Cyanophyceae</taxon>
        <taxon>Nostocales</taxon>
        <taxon>Scytonemataceae</taxon>
        <taxon>Scytonema</taxon>
    </lineage>
</organism>
<dbReference type="PROSITE" id="PS50994">
    <property type="entry name" value="INTEGRASE"/>
    <property type="match status" value="1"/>
</dbReference>
<dbReference type="STRING" id="128403.WA1_50650"/>
<dbReference type="InterPro" id="IPR012337">
    <property type="entry name" value="RNaseH-like_sf"/>
</dbReference>
<dbReference type="InterPro" id="IPR001584">
    <property type="entry name" value="Integrase_cat-core"/>
</dbReference>
<dbReference type="Proteomes" id="UP000076925">
    <property type="component" value="Unassembled WGS sequence"/>
</dbReference>
<dbReference type="PANTHER" id="PTHR35004:SF7">
    <property type="entry name" value="INTEGRASE PROTEIN"/>
    <property type="match status" value="1"/>
</dbReference>
<accession>A0A139WQG5</accession>
<dbReference type="GO" id="GO:0015074">
    <property type="term" value="P:DNA integration"/>
    <property type="evidence" value="ECO:0007669"/>
    <property type="project" value="InterPro"/>
</dbReference>
<name>A0A139WQG5_9CYAN</name>
<proteinExistence type="predicted"/>
<evidence type="ECO:0000259" key="1">
    <source>
        <dbReference type="PROSITE" id="PS50994"/>
    </source>
</evidence>
<evidence type="ECO:0000313" key="3">
    <source>
        <dbReference type="Proteomes" id="UP000076925"/>
    </source>
</evidence>
<keyword evidence="3" id="KW-1185">Reference proteome</keyword>
<dbReference type="PANTHER" id="PTHR35004">
    <property type="entry name" value="TRANSPOSASE RV3428C-RELATED"/>
    <property type="match status" value="1"/>
</dbReference>
<dbReference type="EMBL" id="ANNX02000077">
    <property type="protein sequence ID" value="KYC34677.1"/>
    <property type="molecule type" value="Genomic_DNA"/>
</dbReference>
<gene>
    <name evidence="2" type="ORF">WA1_50650</name>
</gene>